<dbReference type="CDD" id="cd00637">
    <property type="entry name" value="7tm_classA_rhodopsin-like"/>
    <property type="match status" value="1"/>
</dbReference>
<keyword evidence="2 8" id="KW-0812">Transmembrane</keyword>
<dbReference type="SUPFAM" id="SSF81321">
    <property type="entry name" value="Family A G protein-coupled receptor-like"/>
    <property type="match status" value="1"/>
</dbReference>
<dbReference type="PANTHER" id="PTHR24240">
    <property type="entry name" value="OPSIN"/>
    <property type="match status" value="1"/>
</dbReference>
<dbReference type="InterPro" id="IPR000276">
    <property type="entry name" value="GPCR_Rhodpsn"/>
</dbReference>
<dbReference type="Proteomes" id="UP001159427">
    <property type="component" value="Unassembled WGS sequence"/>
</dbReference>
<dbReference type="InterPro" id="IPR050125">
    <property type="entry name" value="GPCR_opsins"/>
</dbReference>
<dbReference type="PROSITE" id="PS50262">
    <property type="entry name" value="G_PROTEIN_RECEP_F1_2"/>
    <property type="match status" value="1"/>
</dbReference>
<dbReference type="PRINTS" id="PR00237">
    <property type="entry name" value="GPCRRHODOPSN"/>
</dbReference>
<dbReference type="SMART" id="SM01381">
    <property type="entry name" value="7TM_GPCR_Srsx"/>
    <property type="match status" value="1"/>
</dbReference>
<feature type="transmembrane region" description="Helical" evidence="9">
    <location>
        <begin position="262"/>
        <end position="284"/>
    </location>
</feature>
<evidence type="ECO:0000256" key="9">
    <source>
        <dbReference type="SAM" id="Phobius"/>
    </source>
</evidence>
<comment type="similarity">
    <text evidence="8">Belongs to the G-protein coupled receptor 1 family.</text>
</comment>
<evidence type="ECO:0000256" key="8">
    <source>
        <dbReference type="RuleBase" id="RU000688"/>
    </source>
</evidence>
<evidence type="ECO:0000256" key="3">
    <source>
        <dbReference type="ARBA" id="ARBA00022989"/>
    </source>
</evidence>
<evidence type="ECO:0000313" key="12">
    <source>
        <dbReference type="Proteomes" id="UP001159427"/>
    </source>
</evidence>
<dbReference type="PROSITE" id="PS00237">
    <property type="entry name" value="G_PROTEIN_RECEP_F1_1"/>
    <property type="match status" value="1"/>
</dbReference>
<evidence type="ECO:0000256" key="5">
    <source>
        <dbReference type="ARBA" id="ARBA00023136"/>
    </source>
</evidence>
<organism evidence="11 12">
    <name type="scientific">Porites evermanni</name>
    <dbReference type="NCBI Taxonomy" id="104178"/>
    <lineage>
        <taxon>Eukaryota</taxon>
        <taxon>Metazoa</taxon>
        <taxon>Cnidaria</taxon>
        <taxon>Anthozoa</taxon>
        <taxon>Hexacorallia</taxon>
        <taxon>Scleractinia</taxon>
        <taxon>Fungiina</taxon>
        <taxon>Poritidae</taxon>
        <taxon>Porites</taxon>
    </lineage>
</organism>
<keyword evidence="4 8" id="KW-0297">G-protein coupled receptor</keyword>
<evidence type="ECO:0000313" key="11">
    <source>
        <dbReference type="EMBL" id="CAH3026768.1"/>
    </source>
</evidence>
<dbReference type="InterPro" id="IPR017452">
    <property type="entry name" value="GPCR_Rhodpsn_7TM"/>
</dbReference>
<dbReference type="EMBL" id="CALNXI010000421">
    <property type="protein sequence ID" value="CAH3026768.1"/>
    <property type="molecule type" value="Genomic_DNA"/>
</dbReference>
<accession>A0ABN8MAW1</accession>
<name>A0ABN8MAW1_9CNID</name>
<feature type="transmembrane region" description="Helical" evidence="9">
    <location>
        <begin position="71"/>
        <end position="94"/>
    </location>
</feature>
<feature type="transmembrane region" description="Helical" evidence="9">
    <location>
        <begin position="114"/>
        <end position="133"/>
    </location>
</feature>
<feature type="transmembrane region" description="Helical" evidence="9">
    <location>
        <begin position="154"/>
        <end position="177"/>
    </location>
</feature>
<evidence type="ECO:0000256" key="2">
    <source>
        <dbReference type="ARBA" id="ARBA00022692"/>
    </source>
</evidence>
<evidence type="ECO:0000259" key="10">
    <source>
        <dbReference type="PROSITE" id="PS50262"/>
    </source>
</evidence>
<comment type="caution">
    <text evidence="11">The sequence shown here is derived from an EMBL/GenBank/DDBJ whole genome shotgun (WGS) entry which is preliminary data.</text>
</comment>
<reference evidence="11 12" key="1">
    <citation type="submission" date="2022-05" db="EMBL/GenBank/DDBJ databases">
        <authorList>
            <consortium name="Genoscope - CEA"/>
            <person name="William W."/>
        </authorList>
    </citation>
    <scope>NUCLEOTIDE SEQUENCE [LARGE SCALE GENOMIC DNA]</scope>
</reference>
<keyword evidence="6 8" id="KW-0675">Receptor</keyword>
<proteinExistence type="inferred from homology"/>
<evidence type="ECO:0000256" key="4">
    <source>
        <dbReference type="ARBA" id="ARBA00023040"/>
    </source>
</evidence>
<evidence type="ECO:0000256" key="6">
    <source>
        <dbReference type="ARBA" id="ARBA00023170"/>
    </source>
</evidence>
<gene>
    <name evidence="11" type="ORF">PEVE_00029915</name>
</gene>
<dbReference type="Gene3D" id="1.20.1070.10">
    <property type="entry name" value="Rhodopsin 7-helix transmembrane proteins"/>
    <property type="match status" value="1"/>
</dbReference>
<feature type="transmembrane region" description="Helical" evidence="9">
    <location>
        <begin position="296"/>
        <end position="315"/>
    </location>
</feature>
<evidence type="ECO:0000256" key="7">
    <source>
        <dbReference type="ARBA" id="ARBA00023224"/>
    </source>
</evidence>
<keyword evidence="3 9" id="KW-1133">Transmembrane helix</keyword>
<keyword evidence="5 9" id="KW-0472">Membrane</keyword>
<feature type="domain" description="G-protein coupled receptors family 1 profile" evidence="10">
    <location>
        <begin position="50"/>
        <end position="312"/>
    </location>
</feature>
<keyword evidence="7 8" id="KW-0807">Transducer</keyword>
<feature type="transmembrane region" description="Helical" evidence="9">
    <location>
        <begin position="197"/>
        <end position="218"/>
    </location>
</feature>
<dbReference type="Pfam" id="PF00001">
    <property type="entry name" value="7tm_1"/>
    <property type="match status" value="1"/>
</dbReference>
<feature type="transmembrane region" description="Helical" evidence="9">
    <location>
        <begin position="38"/>
        <end position="59"/>
    </location>
</feature>
<sequence length="333" mass="38203">MDQIIQQQGSLLVNMSYEASLTTELLSRNLFSVISESVLFLFINIVAIVGNFFVILAIWRNTALRKITNWYILSLSISDVFVSVTCMPLSLVVIMKGKWLYGDVTCQFQGHVMQIWGCFSLTIVAATAFNRYYRILHPVRYRNMFTKRFAIITAVSSLFLSALASVGITFIIGARFQFGPHTFCTPLFSDQKTKKTVALPIFMTFIIASLTIVIFCYFKVYRAVRRHVILVAPTLRTQIQSRHRAGNNYSCRIEEINSTKMVFVVVLVFCLIWLPLSIIAALYVCDVFLPLWTHLMYDYLFCSTAATNPLIYGLMNKAFRNEYLQIIRCRKPL</sequence>
<comment type="subcellular location">
    <subcellularLocation>
        <location evidence="1">Membrane</location>
        <topology evidence="1">Multi-pass membrane protein</topology>
    </subcellularLocation>
</comment>
<protein>
    <recommendedName>
        <fullName evidence="10">G-protein coupled receptors family 1 profile domain-containing protein</fullName>
    </recommendedName>
</protein>
<evidence type="ECO:0000256" key="1">
    <source>
        <dbReference type="ARBA" id="ARBA00004141"/>
    </source>
</evidence>
<keyword evidence="12" id="KW-1185">Reference proteome</keyword>